<dbReference type="PIRSF" id="PIRSF037565">
    <property type="entry name" value="RRNA_m2G_Mtase_RsmD_prd"/>
    <property type="match status" value="1"/>
</dbReference>
<keyword evidence="3 8" id="KW-0489">Methyltransferase</keyword>
<dbReference type="Pfam" id="PF26049">
    <property type="entry name" value="RLMG_N"/>
    <property type="match status" value="1"/>
</dbReference>
<dbReference type="PROSITE" id="PS00092">
    <property type="entry name" value="N6_MTASE"/>
    <property type="match status" value="1"/>
</dbReference>
<reference evidence="8 9" key="1">
    <citation type="submission" date="2019-03" db="EMBL/GenBank/DDBJ databases">
        <title>Seongchinamella monodicae gen. nov., sp. nov., a novel member of the Gammaproteobacteria isolated from a tidal mudflat of beach.</title>
        <authorList>
            <person name="Yang H.G."/>
            <person name="Kang J.W."/>
            <person name="Lee S.D."/>
        </authorList>
    </citation>
    <scope>NUCLEOTIDE SEQUENCE [LARGE SCALE GENOMIC DNA]</scope>
    <source>
        <strain evidence="8 9">GH4-78</strain>
    </source>
</reference>
<dbReference type="InterPro" id="IPR058679">
    <property type="entry name" value="RlmG_N"/>
</dbReference>
<dbReference type="AlphaFoldDB" id="A0A4R5LS87"/>
<feature type="domain" description="RlmG N-terminal" evidence="7">
    <location>
        <begin position="8"/>
        <end position="174"/>
    </location>
</feature>
<dbReference type="OrthoDB" id="29650at2"/>
<dbReference type="GO" id="GO:0005737">
    <property type="term" value="C:cytoplasm"/>
    <property type="evidence" value="ECO:0007669"/>
    <property type="project" value="InterPro"/>
</dbReference>
<evidence type="ECO:0000256" key="3">
    <source>
        <dbReference type="ARBA" id="ARBA00022603"/>
    </source>
</evidence>
<evidence type="ECO:0000256" key="5">
    <source>
        <dbReference type="ARBA" id="ARBA00022691"/>
    </source>
</evidence>
<dbReference type="GO" id="GO:0008990">
    <property type="term" value="F:rRNA (guanine-N2-)-methyltransferase activity"/>
    <property type="evidence" value="ECO:0007669"/>
    <property type="project" value="InterPro"/>
</dbReference>
<evidence type="ECO:0000256" key="1">
    <source>
        <dbReference type="ARBA" id="ARBA00022490"/>
    </source>
</evidence>
<dbReference type="RefSeq" id="WP_133212076.1">
    <property type="nucleotide sequence ID" value="NZ_SMSE01000002.1"/>
</dbReference>
<evidence type="ECO:0000256" key="4">
    <source>
        <dbReference type="ARBA" id="ARBA00022679"/>
    </source>
</evidence>
<dbReference type="Gene3D" id="3.40.50.150">
    <property type="entry name" value="Vaccinia Virus protein VP39"/>
    <property type="match status" value="2"/>
</dbReference>
<dbReference type="InterPro" id="IPR046977">
    <property type="entry name" value="RsmC/RlmG"/>
</dbReference>
<feature type="domain" description="Methyltransferase small" evidence="6">
    <location>
        <begin position="199"/>
        <end position="365"/>
    </location>
</feature>
<gene>
    <name evidence="8" type="ORF">E2F43_09670</name>
</gene>
<name>A0A4R5LS87_9GAMM</name>
<evidence type="ECO:0000313" key="9">
    <source>
        <dbReference type="Proteomes" id="UP000295554"/>
    </source>
</evidence>
<keyword evidence="4 8" id="KW-0808">Transferase</keyword>
<protein>
    <submittedName>
        <fullName evidence="8">Class I SAM-dependent methyltransferase</fullName>
    </submittedName>
</protein>
<organism evidence="8 9">
    <name type="scientific">Seongchinamella unica</name>
    <dbReference type="NCBI Taxonomy" id="2547392"/>
    <lineage>
        <taxon>Bacteria</taxon>
        <taxon>Pseudomonadati</taxon>
        <taxon>Pseudomonadota</taxon>
        <taxon>Gammaproteobacteria</taxon>
        <taxon>Cellvibrionales</taxon>
        <taxon>Halieaceae</taxon>
        <taxon>Seongchinamella</taxon>
    </lineage>
</organism>
<evidence type="ECO:0000256" key="2">
    <source>
        <dbReference type="ARBA" id="ARBA00022552"/>
    </source>
</evidence>
<dbReference type="EMBL" id="SMSE01000002">
    <property type="protein sequence ID" value="TDG13775.1"/>
    <property type="molecule type" value="Genomic_DNA"/>
</dbReference>
<keyword evidence="1" id="KW-0963">Cytoplasm</keyword>
<dbReference type="InterPro" id="IPR017237">
    <property type="entry name" value="RLMG"/>
</dbReference>
<keyword evidence="9" id="KW-1185">Reference proteome</keyword>
<accession>A0A4R5LS87</accession>
<dbReference type="InterPro" id="IPR029063">
    <property type="entry name" value="SAM-dependent_MTases_sf"/>
</dbReference>
<dbReference type="PANTHER" id="PTHR47816">
    <property type="entry name" value="RIBOSOMAL RNA SMALL SUBUNIT METHYLTRANSFERASE C"/>
    <property type="match status" value="1"/>
</dbReference>
<dbReference type="SUPFAM" id="SSF53335">
    <property type="entry name" value="S-adenosyl-L-methionine-dependent methyltransferases"/>
    <property type="match status" value="1"/>
</dbReference>
<keyword evidence="5" id="KW-0949">S-adenosyl-L-methionine</keyword>
<dbReference type="GO" id="GO:0003676">
    <property type="term" value="F:nucleic acid binding"/>
    <property type="evidence" value="ECO:0007669"/>
    <property type="project" value="InterPro"/>
</dbReference>
<comment type="caution">
    <text evidence="8">The sequence shown here is derived from an EMBL/GenBank/DDBJ whole genome shotgun (WGS) entry which is preliminary data.</text>
</comment>
<dbReference type="Proteomes" id="UP000295554">
    <property type="component" value="Unassembled WGS sequence"/>
</dbReference>
<evidence type="ECO:0000313" key="8">
    <source>
        <dbReference type="EMBL" id="TDG13775.1"/>
    </source>
</evidence>
<dbReference type="InterPro" id="IPR002052">
    <property type="entry name" value="DNA_methylase_N6_adenine_CS"/>
</dbReference>
<proteinExistence type="predicted"/>
<sequence>MAASAPTRLCCAQGEFELRRYPSRKQEPLQAWSSADLLLLEAARNSAGPCLVVNDEHGALATVLAPKAVWTDSALAAKAIANNCRRNAVATPELIWSTRSPPGPFERAFVRVPKSLPYFEYQLNLLNSAMPAGSKIVCAGMDKHLSPQTGHIMEKWCDDVQRHRGQRKARLFTALATGRSTLPAPPLSRYHCAAAGGDLTALPNVFSGDRLDIGSRFLLEHLDQLSPVDHAADLACGNGVIGIAALQRGLASNMLFADESAMAIASARSNCDRLLPGAQAAFHHGDGLLGLTGRFDLVLCNPPFHLGHTVDDYAGRRLLQQAAASLATGGSLLLVANRHLPYGGSLKRRFQRVEKLAQNRKFVIWRAAGGC</sequence>
<dbReference type="PANTHER" id="PTHR47816:SF5">
    <property type="entry name" value="RIBOSOMAL RNA LARGE SUBUNIT METHYLTRANSFERASE G"/>
    <property type="match status" value="1"/>
</dbReference>
<evidence type="ECO:0000259" key="6">
    <source>
        <dbReference type="Pfam" id="PF05175"/>
    </source>
</evidence>
<dbReference type="Pfam" id="PF05175">
    <property type="entry name" value="MTS"/>
    <property type="match status" value="1"/>
</dbReference>
<evidence type="ECO:0000259" key="7">
    <source>
        <dbReference type="Pfam" id="PF26049"/>
    </source>
</evidence>
<dbReference type="InterPro" id="IPR007848">
    <property type="entry name" value="Small_mtfrase_dom"/>
</dbReference>
<dbReference type="CDD" id="cd02440">
    <property type="entry name" value="AdoMet_MTases"/>
    <property type="match status" value="1"/>
</dbReference>
<keyword evidence="2" id="KW-0698">rRNA processing</keyword>